<reference evidence="1" key="1">
    <citation type="submission" date="2016-10" db="EMBL/GenBank/DDBJ databases">
        <title>Sequence of Gallionella enrichment culture.</title>
        <authorList>
            <person name="Poehlein A."/>
            <person name="Muehling M."/>
            <person name="Daniel R."/>
        </authorList>
    </citation>
    <scope>NUCLEOTIDE SEQUENCE</scope>
</reference>
<dbReference type="AlphaFoldDB" id="A0A1J5SU06"/>
<dbReference type="EMBL" id="MLJW01000036">
    <property type="protein sequence ID" value="OIR07536.1"/>
    <property type="molecule type" value="Genomic_DNA"/>
</dbReference>
<gene>
    <name evidence="1" type="ORF">GALL_101970</name>
</gene>
<dbReference type="Pfam" id="PF19781">
    <property type="entry name" value="DUF6266"/>
    <property type="match status" value="1"/>
</dbReference>
<accession>A0A1J5SU06</accession>
<name>A0A1J5SU06_9ZZZZ</name>
<organism evidence="1">
    <name type="scientific">mine drainage metagenome</name>
    <dbReference type="NCBI Taxonomy" id="410659"/>
    <lineage>
        <taxon>unclassified sequences</taxon>
        <taxon>metagenomes</taxon>
        <taxon>ecological metagenomes</taxon>
    </lineage>
</organism>
<comment type="caution">
    <text evidence="1">The sequence shown here is derived from an EMBL/GenBank/DDBJ whole genome shotgun (WGS) entry which is preliminary data.</text>
</comment>
<protein>
    <submittedName>
        <fullName evidence="1">Uncharacterized protein</fullName>
    </submittedName>
</protein>
<dbReference type="InterPro" id="IPR046233">
    <property type="entry name" value="DUF6266"/>
</dbReference>
<evidence type="ECO:0000313" key="1">
    <source>
        <dbReference type="EMBL" id="OIR07536.1"/>
    </source>
</evidence>
<proteinExistence type="predicted"/>
<sequence>MGTINKGILGGFSGTVGTVIGGTWKGIDYMRSKSSRKPGNFSQAQLEQQAKFGLMMKFLRTFGTLLSTSFRDFANGITGPNAALAYNIRNAITGVYPAFSINYSLVMLSRGTLQNATAPAAAAGAAGKVNFTWTDNSGAGTAKATDQAMLMVYCPATGQTVYTVAGGARNTAAAELDVTGFSGKTVQTWISFITDDGKEVSDSLFTGEVAVV</sequence>